<dbReference type="Gene3D" id="1.10.10.10">
    <property type="entry name" value="Winged helix-like DNA-binding domain superfamily/Winged helix DNA-binding domain"/>
    <property type="match status" value="1"/>
</dbReference>
<proteinExistence type="predicted"/>
<keyword evidence="1" id="KW-0805">Transcription regulation</keyword>
<evidence type="ECO:0000256" key="1">
    <source>
        <dbReference type="ARBA" id="ARBA00023015"/>
    </source>
</evidence>
<dbReference type="PROSITE" id="PS51118">
    <property type="entry name" value="HTH_HXLR"/>
    <property type="match status" value="1"/>
</dbReference>
<protein>
    <submittedName>
        <fullName evidence="5">Transcriptional regulator family protein</fullName>
    </submittedName>
</protein>
<evidence type="ECO:0000259" key="4">
    <source>
        <dbReference type="PROSITE" id="PS51118"/>
    </source>
</evidence>
<comment type="caution">
    <text evidence="5">The sequence shown here is derived from an EMBL/GenBank/DDBJ whole genome shotgun (WGS) entry which is preliminary data.</text>
</comment>
<evidence type="ECO:0000313" key="6">
    <source>
        <dbReference type="Proteomes" id="UP000629619"/>
    </source>
</evidence>
<evidence type="ECO:0000313" key="5">
    <source>
        <dbReference type="EMBL" id="GIF09054.1"/>
    </source>
</evidence>
<accession>A0A919TNR5</accession>
<evidence type="ECO:0000256" key="3">
    <source>
        <dbReference type="ARBA" id="ARBA00023163"/>
    </source>
</evidence>
<dbReference type="InterPro" id="IPR036390">
    <property type="entry name" value="WH_DNA-bd_sf"/>
</dbReference>
<dbReference type="GO" id="GO:0003677">
    <property type="term" value="F:DNA binding"/>
    <property type="evidence" value="ECO:0007669"/>
    <property type="project" value="UniProtKB-KW"/>
</dbReference>
<reference evidence="5" key="1">
    <citation type="submission" date="2021-01" db="EMBL/GenBank/DDBJ databases">
        <title>Whole genome shotgun sequence of Actinoplanes siamensis NBRC 109076.</title>
        <authorList>
            <person name="Komaki H."/>
            <person name="Tamura T."/>
        </authorList>
    </citation>
    <scope>NUCLEOTIDE SEQUENCE</scope>
    <source>
        <strain evidence="5">NBRC 109076</strain>
    </source>
</reference>
<dbReference type="AlphaFoldDB" id="A0A919TNR5"/>
<name>A0A919TNR5_9ACTN</name>
<keyword evidence="2" id="KW-0238">DNA-binding</keyword>
<dbReference type="InterPro" id="IPR002577">
    <property type="entry name" value="HTH_HxlR"/>
</dbReference>
<dbReference type="PANTHER" id="PTHR33204:SF18">
    <property type="entry name" value="TRANSCRIPTIONAL REGULATORY PROTEIN"/>
    <property type="match status" value="1"/>
</dbReference>
<evidence type="ECO:0000256" key="2">
    <source>
        <dbReference type="ARBA" id="ARBA00023125"/>
    </source>
</evidence>
<dbReference type="PANTHER" id="PTHR33204">
    <property type="entry name" value="TRANSCRIPTIONAL REGULATOR, MARR FAMILY"/>
    <property type="match status" value="1"/>
</dbReference>
<dbReference type="RefSeq" id="WP_239103091.1">
    <property type="nucleotide sequence ID" value="NZ_BOMW01000073.1"/>
</dbReference>
<dbReference type="EMBL" id="BOMW01000073">
    <property type="protein sequence ID" value="GIF09054.1"/>
    <property type="molecule type" value="Genomic_DNA"/>
</dbReference>
<gene>
    <name evidence="5" type="ORF">Asi03nite_65920</name>
</gene>
<dbReference type="InterPro" id="IPR036388">
    <property type="entry name" value="WH-like_DNA-bd_sf"/>
</dbReference>
<sequence>MTITLSSPLADRDRWTAAGWCPLERTLDLIGTRSAMTLLREVFYGGSRFDDLARRAGVTPAVAAQRLRQLVDGGLLERRPYREPGHRTRHGYALTPKGHALFPILVALLRFGDELPREHETHLALTHAGCGEPIVPQVRCAAGHVVPAAEAVASIAWPDATEPAR</sequence>
<dbReference type="InterPro" id="IPR011991">
    <property type="entry name" value="ArsR-like_HTH"/>
</dbReference>
<dbReference type="Pfam" id="PF01638">
    <property type="entry name" value="HxlR"/>
    <property type="match status" value="1"/>
</dbReference>
<dbReference type="Proteomes" id="UP000629619">
    <property type="component" value="Unassembled WGS sequence"/>
</dbReference>
<feature type="domain" description="HTH hxlR-type" evidence="4">
    <location>
        <begin position="21"/>
        <end position="120"/>
    </location>
</feature>
<keyword evidence="3" id="KW-0804">Transcription</keyword>
<dbReference type="SUPFAM" id="SSF46785">
    <property type="entry name" value="Winged helix' DNA-binding domain"/>
    <property type="match status" value="1"/>
</dbReference>
<organism evidence="5 6">
    <name type="scientific">Actinoplanes siamensis</name>
    <dbReference type="NCBI Taxonomy" id="1223317"/>
    <lineage>
        <taxon>Bacteria</taxon>
        <taxon>Bacillati</taxon>
        <taxon>Actinomycetota</taxon>
        <taxon>Actinomycetes</taxon>
        <taxon>Micromonosporales</taxon>
        <taxon>Micromonosporaceae</taxon>
        <taxon>Actinoplanes</taxon>
    </lineage>
</organism>
<dbReference type="CDD" id="cd00090">
    <property type="entry name" value="HTH_ARSR"/>
    <property type="match status" value="1"/>
</dbReference>
<keyword evidence="6" id="KW-1185">Reference proteome</keyword>